<dbReference type="STRING" id="571933.SAMN05216362_10696"/>
<accession>A0A1H9D6N2</accession>
<evidence type="ECO:0008006" key="3">
    <source>
        <dbReference type="Google" id="ProtNLM"/>
    </source>
</evidence>
<proteinExistence type="predicted"/>
<dbReference type="AlphaFoldDB" id="A0A1H9D6N2"/>
<name>A0A1H9D6N2_9BACI</name>
<dbReference type="Pfam" id="PF13030">
    <property type="entry name" value="DUF3891"/>
    <property type="match status" value="1"/>
</dbReference>
<keyword evidence="2" id="KW-1185">Reference proteome</keyword>
<dbReference type="EMBL" id="FOES01000006">
    <property type="protein sequence ID" value="SEQ09031.1"/>
    <property type="molecule type" value="Genomic_DNA"/>
</dbReference>
<dbReference type="OrthoDB" id="190426at2"/>
<evidence type="ECO:0000313" key="1">
    <source>
        <dbReference type="EMBL" id="SEQ09031.1"/>
    </source>
</evidence>
<sequence>MFEPFAIKLGFLTYNIKNAMLKDDWMIVSAHDGRYQLFTQHNHSILSGQFVPYWEDQLFIGAEYFKDVQLAVREHDRAWIPLDQTPIWNADKKLPHSFMDYPQKPKLEAYTKGIDEVEQLSPYAGLLNSLHFLSFFKEKTTDSDISRFISREIDRQNQIREQLGIGSDEEIMDFHFKLLQFCDDLSLYICLNKPNVSKQEENFMFREGFRQCFSGLNNKITAYWVDEEVIELKPFPFKAPFKVSIPYKELTEEEVEEKGLEQAYRQSVERVRSVIISY</sequence>
<gene>
    <name evidence="1" type="ORF">SAMN05216362_10696</name>
</gene>
<protein>
    <recommendedName>
        <fullName evidence="3">DUF3891 family protein</fullName>
    </recommendedName>
</protein>
<dbReference type="InterPro" id="IPR024992">
    <property type="entry name" value="DUF3891"/>
</dbReference>
<evidence type="ECO:0000313" key="2">
    <source>
        <dbReference type="Proteomes" id="UP000199427"/>
    </source>
</evidence>
<reference evidence="1 2" key="1">
    <citation type="submission" date="2016-10" db="EMBL/GenBank/DDBJ databases">
        <authorList>
            <person name="de Groot N.N."/>
        </authorList>
    </citation>
    <scope>NUCLEOTIDE SEQUENCE [LARGE SCALE GENOMIC DNA]</scope>
    <source>
        <strain evidence="1 2">DSM 21633</strain>
    </source>
</reference>
<organism evidence="1 2">
    <name type="scientific">Piscibacillus halophilus</name>
    <dbReference type="NCBI Taxonomy" id="571933"/>
    <lineage>
        <taxon>Bacteria</taxon>
        <taxon>Bacillati</taxon>
        <taxon>Bacillota</taxon>
        <taxon>Bacilli</taxon>
        <taxon>Bacillales</taxon>
        <taxon>Bacillaceae</taxon>
        <taxon>Piscibacillus</taxon>
    </lineage>
</organism>
<dbReference type="Proteomes" id="UP000199427">
    <property type="component" value="Unassembled WGS sequence"/>
</dbReference>